<comment type="caution">
    <text evidence="2">The sequence shown here is derived from an EMBL/GenBank/DDBJ whole genome shotgun (WGS) entry which is preliminary data.</text>
</comment>
<dbReference type="Gene3D" id="3.40.930.10">
    <property type="entry name" value="Mannitol-specific EII, Chain A"/>
    <property type="match status" value="1"/>
</dbReference>
<dbReference type="RefSeq" id="WP_188027475.1">
    <property type="nucleotide sequence ID" value="NZ_JACHGR010000009.1"/>
</dbReference>
<dbReference type="PANTHER" id="PTHR47738:SF1">
    <property type="entry name" value="NITROGEN REGULATORY PROTEIN"/>
    <property type="match status" value="1"/>
</dbReference>
<dbReference type="NCBIfam" id="TIGR01419">
    <property type="entry name" value="nitro_reg_IIA"/>
    <property type="match status" value="1"/>
</dbReference>
<keyword evidence="3" id="KW-1185">Reference proteome</keyword>
<dbReference type="PANTHER" id="PTHR47738">
    <property type="entry name" value="PTS SYSTEM FRUCTOSE-LIKE EIIA COMPONENT-RELATED"/>
    <property type="match status" value="1"/>
</dbReference>
<protein>
    <submittedName>
        <fullName evidence="2">PTS system nitrogen regulatory IIA component</fullName>
    </submittedName>
</protein>
<proteinExistence type="predicted"/>
<dbReference type="EMBL" id="JACHGR010000009">
    <property type="protein sequence ID" value="MBB6056763.1"/>
    <property type="molecule type" value="Genomic_DNA"/>
</dbReference>
<reference evidence="2 3" key="1">
    <citation type="submission" date="2020-08" db="EMBL/GenBank/DDBJ databases">
        <title>Genomic Encyclopedia of Type Strains, Phase IV (KMG-IV): sequencing the most valuable type-strain genomes for metagenomic binning, comparative biology and taxonomic classification.</title>
        <authorList>
            <person name="Goeker M."/>
        </authorList>
    </citation>
    <scope>NUCLEOTIDE SEQUENCE [LARGE SCALE GENOMIC DNA]</scope>
    <source>
        <strain evidence="2 3">DSM 22975</strain>
    </source>
</reference>
<organism evidence="2 3">
    <name type="scientific">Tolumonas osonensis</name>
    <dbReference type="NCBI Taxonomy" id="675874"/>
    <lineage>
        <taxon>Bacteria</taxon>
        <taxon>Pseudomonadati</taxon>
        <taxon>Pseudomonadota</taxon>
        <taxon>Gammaproteobacteria</taxon>
        <taxon>Aeromonadales</taxon>
        <taxon>Aeromonadaceae</taxon>
        <taxon>Tolumonas</taxon>
    </lineage>
</organism>
<dbReference type="PROSITE" id="PS51094">
    <property type="entry name" value="PTS_EIIA_TYPE_2"/>
    <property type="match status" value="1"/>
</dbReference>
<dbReference type="AlphaFoldDB" id="A0A841GSI5"/>
<dbReference type="GO" id="GO:0030295">
    <property type="term" value="F:protein kinase activator activity"/>
    <property type="evidence" value="ECO:0007669"/>
    <property type="project" value="TreeGrafter"/>
</dbReference>
<dbReference type="Proteomes" id="UP000585721">
    <property type="component" value="Unassembled WGS sequence"/>
</dbReference>
<sequence>MLISEILSADCTKSAVPCSSKKRVLEIISELAAPKLGLDEQQIFDSLQAREKMGTTGIGSAIAIPHGRIPDGYPVTGVLLTLEQPIPFDAIDNQPVDLLFAMLIPESECKIHLKTLALVAGKFNDKNFCRQLRLAETDEALYQQMING</sequence>
<evidence type="ECO:0000313" key="2">
    <source>
        <dbReference type="EMBL" id="MBB6056763.1"/>
    </source>
</evidence>
<dbReference type="InterPro" id="IPR002178">
    <property type="entry name" value="PTS_EIIA_type-2_dom"/>
</dbReference>
<gene>
    <name evidence="2" type="ORF">HNR75_002702</name>
</gene>
<feature type="domain" description="PTS EIIA type-2" evidence="1">
    <location>
        <begin position="5"/>
        <end position="148"/>
    </location>
</feature>
<accession>A0A841GSI5</accession>
<dbReference type="GO" id="GO:0009401">
    <property type="term" value="P:phosphoenolpyruvate-dependent sugar phosphotransferase system"/>
    <property type="evidence" value="ECO:0007669"/>
    <property type="project" value="InterPro"/>
</dbReference>
<dbReference type="InterPro" id="IPR006320">
    <property type="entry name" value="PTS_Nitro_regul"/>
</dbReference>
<dbReference type="Pfam" id="PF00359">
    <property type="entry name" value="PTS_EIIA_2"/>
    <property type="match status" value="1"/>
</dbReference>
<evidence type="ECO:0000259" key="1">
    <source>
        <dbReference type="PROSITE" id="PS51094"/>
    </source>
</evidence>
<dbReference type="InterPro" id="IPR051541">
    <property type="entry name" value="PTS_SugarTrans_NitroReg"/>
</dbReference>
<name>A0A841GSI5_9GAMM</name>
<dbReference type="PROSITE" id="PS00372">
    <property type="entry name" value="PTS_EIIA_TYPE_2_HIS"/>
    <property type="match status" value="1"/>
</dbReference>
<dbReference type="SUPFAM" id="SSF55804">
    <property type="entry name" value="Phoshotransferase/anion transport protein"/>
    <property type="match status" value="1"/>
</dbReference>
<dbReference type="GO" id="GO:0008982">
    <property type="term" value="F:protein-N(PI)-phosphohistidine-sugar phosphotransferase activity"/>
    <property type="evidence" value="ECO:0007669"/>
    <property type="project" value="InterPro"/>
</dbReference>
<evidence type="ECO:0000313" key="3">
    <source>
        <dbReference type="Proteomes" id="UP000585721"/>
    </source>
</evidence>
<dbReference type="InterPro" id="IPR016152">
    <property type="entry name" value="PTrfase/Anion_transptr"/>
</dbReference>
<dbReference type="CDD" id="cd00211">
    <property type="entry name" value="PTS_IIA_fru"/>
    <property type="match status" value="1"/>
</dbReference>